<evidence type="ECO:0000256" key="4">
    <source>
        <dbReference type="SAM" id="SignalP"/>
    </source>
</evidence>
<accession>A0A6I5RVZ9</accession>
<evidence type="ECO:0000313" key="5">
    <source>
        <dbReference type="EMBL" id="NES11830.1"/>
    </source>
</evidence>
<dbReference type="RefSeq" id="WP_163939703.1">
    <property type="nucleotide sequence ID" value="NZ_BMQU01000002.1"/>
</dbReference>
<keyword evidence="6" id="KW-1185">Reference proteome</keyword>
<feature type="chain" id="PRO_5026340054" description="peptidylprolyl isomerase" evidence="4">
    <location>
        <begin position="19"/>
        <end position="213"/>
    </location>
</feature>
<dbReference type="Pfam" id="PF13624">
    <property type="entry name" value="SurA_N_3"/>
    <property type="match status" value="1"/>
</dbReference>
<dbReference type="GO" id="GO:0003755">
    <property type="term" value="F:peptidyl-prolyl cis-trans isomerase activity"/>
    <property type="evidence" value="ECO:0007669"/>
    <property type="project" value="UniProtKB-KW"/>
</dbReference>
<dbReference type="SUPFAM" id="SSF109998">
    <property type="entry name" value="Triger factor/SurA peptide-binding domain-like"/>
    <property type="match status" value="1"/>
</dbReference>
<dbReference type="Proteomes" id="UP000471751">
    <property type="component" value="Unassembled WGS sequence"/>
</dbReference>
<comment type="catalytic activity">
    <reaction evidence="1">
        <text>[protein]-peptidylproline (omega=180) = [protein]-peptidylproline (omega=0)</text>
        <dbReference type="Rhea" id="RHEA:16237"/>
        <dbReference type="Rhea" id="RHEA-COMP:10747"/>
        <dbReference type="Rhea" id="RHEA-COMP:10748"/>
        <dbReference type="ChEBI" id="CHEBI:83833"/>
        <dbReference type="ChEBI" id="CHEBI:83834"/>
        <dbReference type="EC" id="5.2.1.8"/>
    </reaction>
</comment>
<dbReference type="PANTHER" id="PTHR47245">
    <property type="entry name" value="PEPTIDYLPROLYL ISOMERASE"/>
    <property type="match status" value="1"/>
</dbReference>
<dbReference type="InterPro" id="IPR027304">
    <property type="entry name" value="Trigger_fact/SurA_dom_sf"/>
</dbReference>
<dbReference type="InterPro" id="IPR050245">
    <property type="entry name" value="PrsA_foldase"/>
</dbReference>
<evidence type="ECO:0000256" key="3">
    <source>
        <dbReference type="ARBA" id="ARBA00023110"/>
    </source>
</evidence>
<dbReference type="EC" id="5.2.1.8" evidence="2"/>
<reference evidence="5 6" key="1">
    <citation type="submission" date="2020-02" db="EMBL/GenBank/DDBJ databases">
        <title>Broccoli isolated Pseudomonas sp.</title>
        <authorList>
            <person name="Fujikawa T."/>
            <person name="Sawada H."/>
        </authorList>
    </citation>
    <scope>NUCLEOTIDE SEQUENCE [LARGE SCALE GENOMIC DNA]</scope>
    <source>
        <strain evidence="5 6">JCM 32154</strain>
    </source>
</reference>
<evidence type="ECO:0000256" key="2">
    <source>
        <dbReference type="ARBA" id="ARBA00013194"/>
    </source>
</evidence>
<keyword evidence="5" id="KW-0413">Isomerase</keyword>
<comment type="caution">
    <text evidence="5">The sequence shown here is derived from an EMBL/GenBank/DDBJ whole genome shotgun (WGS) entry which is preliminary data.</text>
</comment>
<protein>
    <recommendedName>
        <fullName evidence="2">peptidylprolyl isomerase</fullName>
        <ecNumber evidence="2">5.2.1.8</ecNumber>
    </recommendedName>
</protein>
<dbReference type="AlphaFoldDB" id="A0A6I5RVZ9"/>
<gene>
    <name evidence="5" type="ORF">G3O07_22180</name>
</gene>
<keyword evidence="4" id="KW-0732">Signal</keyword>
<proteinExistence type="predicted"/>
<name>A0A6I5RVZ9_9PSED</name>
<organism evidence="5 6">
    <name type="scientific">Pseudomonas laurentiana</name>
    <dbReference type="NCBI Taxonomy" id="2364649"/>
    <lineage>
        <taxon>Bacteria</taxon>
        <taxon>Pseudomonadati</taxon>
        <taxon>Pseudomonadota</taxon>
        <taxon>Gammaproteobacteria</taxon>
        <taxon>Pseudomonadales</taxon>
        <taxon>Pseudomonadaceae</taxon>
        <taxon>Pseudomonas</taxon>
    </lineage>
</organism>
<keyword evidence="3" id="KW-0697">Rotamase</keyword>
<evidence type="ECO:0000313" key="6">
    <source>
        <dbReference type="Proteomes" id="UP000471751"/>
    </source>
</evidence>
<dbReference type="EMBL" id="JAAHBT010000329">
    <property type="protein sequence ID" value="NES11830.1"/>
    <property type="molecule type" value="Genomic_DNA"/>
</dbReference>
<sequence length="213" mass="24074">MRVLMLLGLLYASVAVWADDSPPVARVNEVPISQFRLERYFADYLQAQGRALTSIRSPSLYKRLREQALDELIDKELLWQEAQRRGIEVSDTAVARHIDQLRQAFGSADVFARRLAEAGFDEPGFARYTRHELVAQQAFIQLSQVAEPDEVQVRAFQQTLLAEANPGSSSAVQGEQGLAVAKQLLHEHQQTEARQALLKRLRDKAAVERLEPR</sequence>
<feature type="signal peptide" evidence="4">
    <location>
        <begin position="1"/>
        <end position="18"/>
    </location>
</feature>
<dbReference type="Gene3D" id="1.10.4030.10">
    <property type="entry name" value="Porin chaperone SurA, peptide-binding domain"/>
    <property type="match status" value="1"/>
</dbReference>
<evidence type="ECO:0000256" key="1">
    <source>
        <dbReference type="ARBA" id="ARBA00000971"/>
    </source>
</evidence>
<dbReference type="PANTHER" id="PTHR47245:SF2">
    <property type="entry name" value="PEPTIDYL-PROLYL CIS-TRANS ISOMERASE HP_0175-RELATED"/>
    <property type="match status" value="1"/>
</dbReference>